<dbReference type="Proteomes" id="UP000192596">
    <property type="component" value="Unassembled WGS sequence"/>
</dbReference>
<keyword evidence="3" id="KW-0472">Membrane</keyword>
<keyword evidence="3" id="KW-1133">Transmembrane helix</keyword>
<accession>A0A1V8TSA6</accession>
<sequence>MANSTSTTIPAPWSWTPSSYWDGNDGSWNTFIVEVGTPPQPFRVLPSTAGQETWVLNAAGCTGNDPANCTYTRGALGDSTGYDTNASSSWVPNGIFSLTAQETVLGYTGNGAYGFDVITLGNNSHALSLEHQVIAGIADKSYYLGQFGLGHKSINFTTFTNPLDSYMTNLVGKDMIPSSSFGYTAGAAYKDKAPASLTLGGYDSSRFTPSNVSFAMNGDDSRPLQVGVQRISAQNTLIGTAELLPSTTYHFVDSTVPHIWLPDDAITAFTRAFGLNYDNTTDLFLVNDTVRGELLKLQPSVTFTLATDAGDSSAVTQTVALPYAAFDLQASYPFYDTPTNYFPIRRAVNDTQYTIGRTLLQEAYLTVDWERQNFTIAQTTFDELDNPRLVPILSIEDAATRNATSTQQAQTGSGLSGGAIAGIVVGAVVLLAIIAAAVLFGLRRRRRQDQIPVSASDNQQHYDDDSELRFSGHATELHSDSPASEMPANHTRDAAEVHGTSAWSGAYGKEKQDFVGHYGSSTQNAANRGVSPVEAPGSEGRRYELLDR</sequence>
<dbReference type="CDD" id="cd12087">
    <property type="entry name" value="TM_EGFR-like"/>
    <property type="match status" value="1"/>
</dbReference>
<name>A0A1V8TSA6_9PEZI</name>
<dbReference type="InterPro" id="IPR021109">
    <property type="entry name" value="Peptidase_aspartic_dom_sf"/>
</dbReference>
<dbReference type="SUPFAM" id="SSF50630">
    <property type="entry name" value="Acid proteases"/>
    <property type="match status" value="1"/>
</dbReference>
<evidence type="ECO:0000259" key="4">
    <source>
        <dbReference type="PROSITE" id="PS51767"/>
    </source>
</evidence>
<protein>
    <recommendedName>
        <fullName evidence="4">Peptidase A1 domain-containing protein</fullName>
    </recommendedName>
</protein>
<feature type="region of interest" description="Disordered" evidence="2">
    <location>
        <begin position="514"/>
        <end position="548"/>
    </location>
</feature>
<feature type="compositionally biased region" description="Basic and acidic residues" evidence="2">
    <location>
        <begin position="539"/>
        <end position="548"/>
    </location>
</feature>
<evidence type="ECO:0000313" key="5">
    <source>
        <dbReference type="EMBL" id="OQO14218.1"/>
    </source>
</evidence>
<dbReference type="InterPro" id="IPR033121">
    <property type="entry name" value="PEPTIDASE_A1"/>
</dbReference>
<dbReference type="EMBL" id="NAJO01000002">
    <property type="protein sequence ID" value="OQO14218.1"/>
    <property type="molecule type" value="Genomic_DNA"/>
</dbReference>
<dbReference type="PRINTS" id="PR00792">
    <property type="entry name" value="PEPSIN"/>
</dbReference>
<gene>
    <name evidence="5" type="ORF">B0A48_01094</name>
</gene>
<evidence type="ECO:0000256" key="2">
    <source>
        <dbReference type="SAM" id="MobiDB-lite"/>
    </source>
</evidence>
<dbReference type="PROSITE" id="PS51767">
    <property type="entry name" value="PEPTIDASE_A1"/>
    <property type="match status" value="1"/>
</dbReference>
<reference evidence="6" key="1">
    <citation type="submission" date="2017-03" db="EMBL/GenBank/DDBJ databases">
        <title>Genomes of endolithic fungi from Antarctica.</title>
        <authorList>
            <person name="Coleine C."/>
            <person name="Masonjones S."/>
            <person name="Stajich J.E."/>
        </authorList>
    </citation>
    <scope>NUCLEOTIDE SEQUENCE [LARGE SCALE GENOMIC DNA]</scope>
    <source>
        <strain evidence="6">CCFEE 5527</strain>
    </source>
</reference>
<dbReference type="PANTHER" id="PTHR47966:SF51">
    <property type="entry name" value="BETA-SITE APP-CLEAVING ENZYME, ISOFORM A-RELATED"/>
    <property type="match status" value="1"/>
</dbReference>
<feature type="transmembrane region" description="Helical" evidence="3">
    <location>
        <begin position="419"/>
        <end position="442"/>
    </location>
</feature>
<dbReference type="Gene3D" id="2.40.70.10">
    <property type="entry name" value="Acid Proteases"/>
    <property type="match status" value="2"/>
</dbReference>
<feature type="domain" description="Peptidase A1" evidence="4">
    <location>
        <begin position="29"/>
        <end position="377"/>
    </location>
</feature>
<dbReference type="InterPro" id="IPR034164">
    <property type="entry name" value="Pepsin-like_dom"/>
</dbReference>
<proteinExistence type="inferred from homology"/>
<evidence type="ECO:0000313" key="6">
    <source>
        <dbReference type="Proteomes" id="UP000192596"/>
    </source>
</evidence>
<comment type="similarity">
    <text evidence="1">Belongs to the peptidase A1 family.</text>
</comment>
<dbReference type="AlphaFoldDB" id="A0A1V8TSA6"/>
<dbReference type="GO" id="GO:0006508">
    <property type="term" value="P:proteolysis"/>
    <property type="evidence" value="ECO:0007669"/>
    <property type="project" value="InterPro"/>
</dbReference>
<dbReference type="GO" id="GO:0004190">
    <property type="term" value="F:aspartic-type endopeptidase activity"/>
    <property type="evidence" value="ECO:0007669"/>
    <property type="project" value="InterPro"/>
</dbReference>
<dbReference type="InterPro" id="IPR001461">
    <property type="entry name" value="Aspartic_peptidase_A1"/>
</dbReference>
<organism evidence="5 6">
    <name type="scientific">Cryoendolithus antarcticus</name>
    <dbReference type="NCBI Taxonomy" id="1507870"/>
    <lineage>
        <taxon>Eukaryota</taxon>
        <taxon>Fungi</taxon>
        <taxon>Dikarya</taxon>
        <taxon>Ascomycota</taxon>
        <taxon>Pezizomycotina</taxon>
        <taxon>Dothideomycetes</taxon>
        <taxon>Dothideomycetidae</taxon>
        <taxon>Cladosporiales</taxon>
        <taxon>Cladosporiaceae</taxon>
        <taxon>Cryoendolithus</taxon>
    </lineage>
</organism>
<dbReference type="InParanoid" id="A0A1V8TSA6"/>
<dbReference type="STRING" id="1507870.A0A1V8TSA6"/>
<evidence type="ECO:0000256" key="3">
    <source>
        <dbReference type="SAM" id="Phobius"/>
    </source>
</evidence>
<keyword evidence="6" id="KW-1185">Reference proteome</keyword>
<comment type="caution">
    <text evidence="5">The sequence shown here is derived from an EMBL/GenBank/DDBJ whole genome shotgun (WGS) entry which is preliminary data.</text>
</comment>
<dbReference type="CDD" id="cd05471">
    <property type="entry name" value="pepsin_like"/>
    <property type="match status" value="1"/>
</dbReference>
<dbReference type="Pfam" id="PF00026">
    <property type="entry name" value="Asp"/>
    <property type="match status" value="1"/>
</dbReference>
<evidence type="ECO:0000256" key="1">
    <source>
        <dbReference type="ARBA" id="ARBA00007447"/>
    </source>
</evidence>
<dbReference type="GO" id="GO:0000324">
    <property type="term" value="C:fungal-type vacuole"/>
    <property type="evidence" value="ECO:0007669"/>
    <property type="project" value="TreeGrafter"/>
</dbReference>
<dbReference type="PANTHER" id="PTHR47966">
    <property type="entry name" value="BETA-SITE APP-CLEAVING ENZYME, ISOFORM A-RELATED"/>
    <property type="match status" value="1"/>
</dbReference>
<dbReference type="OrthoDB" id="4074350at2759"/>
<keyword evidence="3" id="KW-0812">Transmembrane</keyword>